<proteinExistence type="predicted"/>
<evidence type="ECO:0000313" key="4">
    <source>
        <dbReference type="Proteomes" id="UP001348817"/>
    </source>
</evidence>
<dbReference type="InterPro" id="IPR032675">
    <property type="entry name" value="LRR_dom_sf"/>
</dbReference>
<evidence type="ECO:0000313" key="3">
    <source>
        <dbReference type="EMBL" id="BDD09507.1"/>
    </source>
</evidence>
<dbReference type="RefSeq" id="WP_338391105.1">
    <property type="nucleotide sequence ID" value="NZ_AP025314.1"/>
</dbReference>
<accession>A0AAU9CNH7</accession>
<reference evidence="3 4" key="1">
    <citation type="submission" date="2021-12" db="EMBL/GenBank/DDBJ databases">
        <title>Genome sequencing of bacteria with rrn-lacking chromosome and rrn-plasmid.</title>
        <authorList>
            <person name="Anda M."/>
            <person name="Iwasaki W."/>
        </authorList>
    </citation>
    <scope>NUCLEOTIDE SEQUENCE [LARGE SCALE GENOMIC DNA]</scope>
    <source>
        <strain evidence="3 4">DSM 100852</strain>
    </source>
</reference>
<keyword evidence="1" id="KW-0433">Leucine-rich repeat</keyword>
<dbReference type="SUPFAM" id="SSF52058">
    <property type="entry name" value="L domain-like"/>
    <property type="match status" value="1"/>
</dbReference>
<dbReference type="InterPro" id="IPR050216">
    <property type="entry name" value="LRR_domain-containing"/>
</dbReference>
<dbReference type="KEGG" id="fax:FUAX_19390"/>
<evidence type="ECO:0000256" key="2">
    <source>
        <dbReference type="ARBA" id="ARBA00022737"/>
    </source>
</evidence>
<keyword evidence="4" id="KW-1185">Reference proteome</keyword>
<evidence type="ECO:0000256" key="1">
    <source>
        <dbReference type="ARBA" id="ARBA00022614"/>
    </source>
</evidence>
<dbReference type="GO" id="GO:0005737">
    <property type="term" value="C:cytoplasm"/>
    <property type="evidence" value="ECO:0007669"/>
    <property type="project" value="TreeGrafter"/>
</dbReference>
<name>A0AAU9CNH7_9BACT</name>
<dbReference type="Gene3D" id="3.80.10.10">
    <property type="entry name" value="Ribonuclease Inhibitor"/>
    <property type="match status" value="2"/>
</dbReference>
<dbReference type="PANTHER" id="PTHR48051">
    <property type="match status" value="1"/>
</dbReference>
<dbReference type="AlphaFoldDB" id="A0AAU9CNH7"/>
<dbReference type="InterPro" id="IPR001611">
    <property type="entry name" value="Leu-rich_rpt"/>
</dbReference>
<dbReference type="Proteomes" id="UP001348817">
    <property type="component" value="Chromosome"/>
</dbReference>
<dbReference type="PANTHER" id="PTHR48051:SF36">
    <property type="entry name" value="CASPASE FAMILY P20 DOMAIN-CONTAINING PROTEIN"/>
    <property type="match status" value="1"/>
</dbReference>
<protein>
    <recommendedName>
        <fullName evidence="5">BRCT domain-containing protein</fullName>
    </recommendedName>
</protein>
<evidence type="ECO:0008006" key="5">
    <source>
        <dbReference type="Google" id="ProtNLM"/>
    </source>
</evidence>
<organism evidence="3 4">
    <name type="scientific">Fulvitalea axinellae</name>
    <dbReference type="NCBI Taxonomy" id="1182444"/>
    <lineage>
        <taxon>Bacteria</taxon>
        <taxon>Pseudomonadati</taxon>
        <taxon>Bacteroidota</taxon>
        <taxon>Cytophagia</taxon>
        <taxon>Cytophagales</taxon>
        <taxon>Persicobacteraceae</taxon>
        <taxon>Fulvitalea</taxon>
    </lineage>
</organism>
<keyword evidence="2" id="KW-0677">Repeat</keyword>
<sequence>MKAYFEYIDIYRRQYKFWSAKIEPSQEDAPDLSITIKHGQIGSEGEKRRARGDMKFFEKLIQEECRDNHYSQVYFHPTERYPAHKGELSEAYQNGIFSPATKVTDLVKEIKTNGWTQERFDQVMALYLDTNVLANEEYEQLKILIWDNEGEALEHIIESKRYAFTYFCCYAGSPFRKWYINNYLNDNESIKGFLESEYYPYELAIRDCYLFSSDSKRQYYLESGKDGETPPEYRILFFRYPHHLTVKSLPIEFQAFSEAKGLNLSGYSFENFPSVLFQLEKLEELQLCYSALSSIPEDISKCKSLKTLDLRNSKIETLPGSISAIESLEKVLLDQTPIEKIPVNQFLKDMREKKMPNDHRKIFFSLLFNPLSPETSNECRDILFEALKSKFALIRNNAILSMEPLFGNANTPKPGDSVLIAGSFANKTEKKKDLKEKGYIVKSKVDSSLDYILVGEKPGRIGIAGFKGKLINGLRFFESINNSFLQEASEMGEHMRQQIQTLLDSSDETNHILAFNILKNEGVIKEFFTEIFLVTFSSNNDEVRKVGRTLIKEHASPALKKNMGNKRINFIPYRNEKDLQKMVDICGGTELDIAKLIMGSISLKRQRLYYRPTPAYALKYILKYGNKEQIELLLNQVQEDDFDNIEFPLPEPRYTQRLLETLQAMPEIKEISFWGSFSDFENALPYLQHIEKFEIRAFDSDTKVVTIPETIRYMQKLKRLIFSNVFNRSDMIISDNIKQLKQLEILVALNYNEIELSECILEMDNLKICLIENMEKLKNTSNALKQSNKLKTEEEYQEIIKTKNISSRDFFMGMIF</sequence>
<dbReference type="Pfam" id="PF13855">
    <property type="entry name" value="LRR_8"/>
    <property type="match status" value="1"/>
</dbReference>
<dbReference type="EMBL" id="AP025314">
    <property type="protein sequence ID" value="BDD09507.1"/>
    <property type="molecule type" value="Genomic_DNA"/>
</dbReference>
<gene>
    <name evidence="3" type="ORF">FUAX_19390</name>
</gene>